<organism evidence="1">
    <name type="scientific">Podoviridae sp. ctIi96</name>
    <dbReference type="NCBI Taxonomy" id="2826550"/>
    <lineage>
        <taxon>Viruses</taxon>
        <taxon>Duplodnaviria</taxon>
        <taxon>Heunggongvirae</taxon>
        <taxon>Uroviricota</taxon>
        <taxon>Caudoviricetes</taxon>
    </lineage>
</organism>
<dbReference type="EMBL" id="BK014795">
    <property type="protein sequence ID" value="DAD76027.1"/>
    <property type="molecule type" value="Genomic_DNA"/>
</dbReference>
<dbReference type="SUPFAM" id="SSF101386">
    <property type="entry name" value="all-alpha NTP pyrophosphatases"/>
    <property type="match status" value="1"/>
</dbReference>
<proteinExistence type="predicted"/>
<reference evidence="1" key="1">
    <citation type="journal article" date="2021" name="Proc. Natl. Acad. Sci. U.S.A.">
        <title>A Catalog of Tens of Thousands of Viruses from Human Metagenomes Reveals Hidden Associations with Chronic Diseases.</title>
        <authorList>
            <person name="Tisza M.J."/>
            <person name="Buck C.B."/>
        </authorList>
    </citation>
    <scope>NUCLEOTIDE SEQUENCE</scope>
    <source>
        <strain evidence="1">CtIi96</strain>
    </source>
</reference>
<protein>
    <submittedName>
        <fullName evidence="1">NTP-PPase-like protein</fullName>
    </submittedName>
</protein>
<dbReference type="Gene3D" id="1.10.287.1080">
    <property type="entry name" value="MazG-like"/>
    <property type="match status" value="1"/>
</dbReference>
<accession>A0A8S5M1T2</accession>
<name>A0A8S5M1T2_9CAUD</name>
<sequence length="194" mass="22701">MSKIDFNALRDRAYKCACEHGLHNTELSNGHLLMLVITELSEAVEADRKGLYARRKVFEDWIILMDDPKTKDEEFIYAFKSNIKDTVEDELSDACIRLLDLAGSLDISLEDIYDFIKEPEYKDWDDALKEMSFTERMFFLTSILTNDGDIAEVIKASIVVIFLNADLLYIDLLWHIEQKMKYNELRENKHGKKY</sequence>
<evidence type="ECO:0000313" key="1">
    <source>
        <dbReference type="EMBL" id="DAD76027.1"/>
    </source>
</evidence>